<keyword evidence="3 4" id="KW-0808">Transferase</keyword>
<keyword evidence="8" id="KW-1185">Reference proteome</keyword>
<evidence type="ECO:0000313" key="7">
    <source>
        <dbReference type="EMBL" id="EYU39133.1"/>
    </source>
</evidence>
<proteinExistence type="inferred from homology"/>
<dbReference type="Pfam" id="PF00201">
    <property type="entry name" value="UDPGT"/>
    <property type="match status" value="1"/>
</dbReference>
<protein>
    <recommendedName>
        <fullName evidence="5">Glycosyltransferase</fullName>
        <ecNumber evidence="5">2.4.1.-</ecNumber>
    </recommendedName>
</protein>
<dbReference type="Proteomes" id="UP000030748">
    <property type="component" value="Unassembled WGS sequence"/>
</dbReference>
<dbReference type="PROSITE" id="PS00375">
    <property type="entry name" value="UDPGT"/>
    <property type="match status" value="1"/>
</dbReference>
<evidence type="ECO:0000256" key="1">
    <source>
        <dbReference type="ARBA" id="ARBA00009995"/>
    </source>
</evidence>
<evidence type="ECO:0000256" key="2">
    <source>
        <dbReference type="ARBA" id="ARBA00022676"/>
    </source>
</evidence>
<comment type="similarity">
    <text evidence="1 4">Belongs to the UDP-glycosyltransferase family.</text>
</comment>
<dbReference type="GO" id="GO:0080044">
    <property type="term" value="F:quercetin 7-O-glucosyltransferase activity"/>
    <property type="evidence" value="ECO:0000318"/>
    <property type="project" value="GO_Central"/>
</dbReference>
<dbReference type="PANTHER" id="PTHR11926:SF1498">
    <property type="entry name" value="GLYCOSYLTRANSFERASE"/>
    <property type="match status" value="1"/>
</dbReference>
<dbReference type="AlphaFoldDB" id="A0A022RH72"/>
<evidence type="ECO:0000256" key="5">
    <source>
        <dbReference type="RuleBase" id="RU362057"/>
    </source>
</evidence>
<dbReference type="SUPFAM" id="SSF53756">
    <property type="entry name" value="UDP-Glycosyltransferase/glycogen phosphorylase"/>
    <property type="match status" value="1"/>
</dbReference>
<reference evidence="7 8" key="1">
    <citation type="journal article" date="2013" name="Proc. Natl. Acad. Sci. U.S.A.">
        <title>Fine-scale variation in meiotic recombination in Mimulus inferred from population shotgun sequencing.</title>
        <authorList>
            <person name="Hellsten U."/>
            <person name="Wright K.M."/>
            <person name="Jenkins J."/>
            <person name="Shu S."/>
            <person name="Yuan Y."/>
            <person name="Wessler S.R."/>
            <person name="Schmutz J."/>
            <person name="Willis J.H."/>
            <person name="Rokhsar D.S."/>
        </authorList>
    </citation>
    <scope>NUCLEOTIDE SEQUENCE [LARGE SCALE GENOMIC DNA]</scope>
    <source>
        <strain evidence="8">cv. DUN x IM62</strain>
    </source>
</reference>
<keyword evidence="2 4" id="KW-0328">Glycosyltransferase</keyword>
<dbReference type="EMBL" id="KI630456">
    <property type="protein sequence ID" value="EYU39133.1"/>
    <property type="molecule type" value="Genomic_DNA"/>
</dbReference>
<dbReference type="eggNOG" id="KOG1192">
    <property type="taxonomic scope" value="Eukaryota"/>
</dbReference>
<dbReference type="Pfam" id="PF26168">
    <property type="entry name" value="Glyco_transf_N"/>
    <property type="match status" value="1"/>
</dbReference>
<dbReference type="GO" id="GO:0005737">
    <property type="term" value="C:cytoplasm"/>
    <property type="evidence" value="ECO:0000318"/>
    <property type="project" value="GO_Central"/>
</dbReference>
<dbReference type="FunFam" id="3.40.50.2000:FF:000065">
    <property type="entry name" value="Glycosyltransferase"/>
    <property type="match status" value="1"/>
</dbReference>
<dbReference type="CDD" id="cd03784">
    <property type="entry name" value="GT1_Gtf-like"/>
    <property type="match status" value="1"/>
</dbReference>
<evidence type="ECO:0000256" key="4">
    <source>
        <dbReference type="RuleBase" id="RU003718"/>
    </source>
</evidence>
<evidence type="ECO:0000259" key="6">
    <source>
        <dbReference type="Pfam" id="PF26168"/>
    </source>
</evidence>
<dbReference type="GO" id="GO:0080043">
    <property type="term" value="F:quercetin 3-O-glucosyltransferase activity"/>
    <property type="evidence" value="ECO:0000318"/>
    <property type="project" value="GO_Central"/>
</dbReference>
<feature type="domain" description="Glycosyltransferase N-terminal" evidence="6">
    <location>
        <begin position="15"/>
        <end position="143"/>
    </location>
</feature>
<dbReference type="Gene3D" id="3.40.50.2000">
    <property type="entry name" value="Glycogen Phosphorylase B"/>
    <property type="match status" value="2"/>
</dbReference>
<evidence type="ECO:0000313" key="8">
    <source>
        <dbReference type="Proteomes" id="UP000030748"/>
    </source>
</evidence>
<sequence>MASAAKTQKPTPHAVCVPFPAQGHINPMLKLAFLLHRKGFHITFVHTEYNHNRLLKTGGTAAVFPLPDFQFATIPDGLPPPENEDSTQDIRSLCLSTREHSLAPLNELIDRLNGGHPRSPPPVSCVIADMHMWFVLDAADRIRVPGVLLQTSCAGDFMCNKNIPRLVEKGFVPFKDESSFTNGHLDKPQIDWVPGIFPLRLKDFCNFVIQTTDPNDALLQFVIAGTSRSSTAAAIIINTFDALEQNVLSALSTMSPPIYTVGSLHLLHNQPSENMSDDATKSMRSSLWREDASVLKWLDSKPENSVIYVNFGSIAVLTQHQLIELAWGLAGSERNFVWIVRPDSVRGENAPLPEEFWAEIRGRGFVAGWCPQEEVLGHAAVGGFLTHCGWNSLLESVCGGVPVLCWPLFADQNVNCRYACEEWGIGVEVKGGDVKRDELGILVRELMDGERGEILRKRAAEWKEKAAAAVACGGSSCLNLDRLITEVLNA</sequence>
<organism evidence="7 8">
    <name type="scientific">Erythranthe guttata</name>
    <name type="common">Yellow monkey flower</name>
    <name type="synonym">Mimulus guttatus</name>
    <dbReference type="NCBI Taxonomy" id="4155"/>
    <lineage>
        <taxon>Eukaryota</taxon>
        <taxon>Viridiplantae</taxon>
        <taxon>Streptophyta</taxon>
        <taxon>Embryophyta</taxon>
        <taxon>Tracheophyta</taxon>
        <taxon>Spermatophyta</taxon>
        <taxon>Magnoliopsida</taxon>
        <taxon>eudicotyledons</taxon>
        <taxon>Gunneridae</taxon>
        <taxon>Pentapetalae</taxon>
        <taxon>asterids</taxon>
        <taxon>lamiids</taxon>
        <taxon>Lamiales</taxon>
        <taxon>Phrymaceae</taxon>
        <taxon>Erythranthe</taxon>
    </lineage>
</organism>
<dbReference type="PANTHER" id="PTHR11926">
    <property type="entry name" value="GLUCOSYL/GLUCURONOSYL TRANSFERASES"/>
    <property type="match status" value="1"/>
</dbReference>
<accession>A0A022RH72</accession>
<dbReference type="FunFam" id="3.40.50.2000:FF:000027">
    <property type="entry name" value="Glycosyltransferase"/>
    <property type="match status" value="1"/>
</dbReference>
<dbReference type="EC" id="2.4.1.-" evidence="5"/>
<gene>
    <name evidence="7" type="ORF">MIMGU_mgv1a021775mg</name>
</gene>
<dbReference type="InterPro" id="IPR058980">
    <property type="entry name" value="Glyco_transf_N"/>
</dbReference>
<name>A0A022RH72_ERYGU</name>
<dbReference type="InterPro" id="IPR035595">
    <property type="entry name" value="UDP_glycos_trans_CS"/>
</dbReference>
<dbReference type="InterPro" id="IPR002213">
    <property type="entry name" value="UDP_glucos_trans"/>
</dbReference>
<evidence type="ECO:0000256" key="3">
    <source>
        <dbReference type="ARBA" id="ARBA00022679"/>
    </source>
</evidence>